<organism evidence="1 2">
    <name type="scientific">Salmonella enterica I</name>
    <dbReference type="NCBI Taxonomy" id="59201"/>
    <lineage>
        <taxon>Bacteria</taxon>
        <taxon>Pseudomonadati</taxon>
        <taxon>Pseudomonadota</taxon>
        <taxon>Gammaproteobacteria</taxon>
        <taxon>Enterobacterales</taxon>
        <taxon>Enterobacteriaceae</taxon>
        <taxon>Salmonella</taxon>
    </lineage>
</organism>
<proteinExistence type="predicted"/>
<reference evidence="1 2" key="1">
    <citation type="submission" date="2018-12" db="EMBL/GenBank/DDBJ databases">
        <authorList>
            <consortium name="Pathogen Informatics"/>
        </authorList>
    </citation>
    <scope>NUCLEOTIDE SEQUENCE [LARGE SCALE GENOMIC DNA]</scope>
    <source>
        <strain evidence="1 2">NCTC8271</strain>
    </source>
</reference>
<evidence type="ECO:0000313" key="2">
    <source>
        <dbReference type="Proteomes" id="UP000273655"/>
    </source>
</evidence>
<protein>
    <submittedName>
        <fullName evidence="1">Virulence associated secretory protein</fullName>
    </submittedName>
</protein>
<gene>
    <name evidence="1" type="primary">invA_4</name>
    <name evidence="1" type="ORF">NCTC8271_01313</name>
</gene>
<dbReference type="AlphaFoldDB" id="A0A3S4FJF8"/>
<accession>A0A3S4FJF8</accession>
<evidence type="ECO:0000313" key="1">
    <source>
        <dbReference type="EMBL" id="VEA33188.1"/>
    </source>
</evidence>
<name>A0A3S4FJF8_SALET</name>
<sequence>MVLSVLFYFKFREAKRSAAKPKTSKGEQPLSIEEKEGSSLGLIGDLDKVSTETVPLILLVPKSRREDLEKLNLRSVYVVSSLLIMACACRKYCYAMARAWTITASYC</sequence>
<dbReference type="EMBL" id="LR134148">
    <property type="protein sequence ID" value="VEA33188.1"/>
    <property type="molecule type" value="Genomic_DNA"/>
</dbReference>
<dbReference type="Proteomes" id="UP000273655">
    <property type="component" value="Chromosome 1"/>
</dbReference>